<keyword evidence="1" id="KW-0812">Transmembrane</keyword>
<accession>A0A6L8RIN1</accession>
<feature type="transmembrane region" description="Helical" evidence="1">
    <location>
        <begin position="322"/>
        <end position="341"/>
    </location>
</feature>
<dbReference type="EMBL" id="WWTB01000006">
    <property type="protein sequence ID" value="MZJ85614.1"/>
    <property type="molecule type" value="Genomic_DNA"/>
</dbReference>
<name>A0A6L8RIN1_9ACTN</name>
<feature type="transmembrane region" description="Helical" evidence="1">
    <location>
        <begin position="113"/>
        <end position="132"/>
    </location>
</feature>
<evidence type="ECO:0000313" key="3">
    <source>
        <dbReference type="Proteomes" id="UP000481598"/>
    </source>
</evidence>
<reference evidence="2 3" key="1">
    <citation type="journal article" date="2019" name="Nat. Med.">
        <title>A library of human gut bacterial isolates paired with longitudinal multiomics data enables mechanistic microbiome research.</title>
        <authorList>
            <person name="Poyet M."/>
            <person name="Groussin M."/>
            <person name="Gibbons S.M."/>
            <person name="Avila-Pacheco J."/>
            <person name="Jiang X."/>
            <person name="Kearney S.M."/>
            <person name="Perrotta A.R."/>
            <person name="Berdy B."/>
            <person name="Zhao S."/>
            <person name="Lieberman T.D."/>
            <person name="Swanson P.K."/>
            <person name="Smith M."/>
            <person name="Roesemann S."/>
            <person name="Alexander J.E."/>
            <person name="Rich S.A."/>
            <person name="Livny J."/>
            <person name="Vlamakis H."/>
            <person name="Clish C."/>
            <person name="Bullock K."/>
            <person name="Deik A."/>
            <person name="Scott J."/>
            <person name="Pierce K.A."/>
            <person name="Xavier R.J."/>
            <person name="Alm E.J."/>
        </authorList>
    </citation>
    <scope>NUCLEOTIDE SEQUENCE [LARGE SCALE GENOMIC DNA]</scope>
    <source>
        <strain evidence="2 3">BIOML-A10</strain>
    </source>
</reference>
<feature type="transmembrane region" description="Helical" evidence="1">
    <location>
        <begin position="187"/>
        <end position="207"/>
    </location>
</feature>
<dbReference type="Proteomes" id="UP000481598">
    <property type="component" value="Unassembled WGS sequence"/>
</dbReference>
<feature type="transmembrane region" description="Helical" evidence="1">
    <location>
        <begin position="81"/>
        <end position="106"/>
    </location>
</feature>
<dbReference type="AlphaFoldDB" id="A0A6L8RIN1"/>
<keyword evidence="1" id="KW-1133">Transmembrane helix</keyword>
<feature type="transmembrane region" description="Helical" evidence="1">
    <location>
        <begin position="6"/>
        <end position="27"/>
    </location>
</feature>
<protein>
    <recommendedName>
        <fullName evidence="4">EpsG family protein</fullName>
    </recommendedName>
</protein>
<dbReference type="InterPro" id="IPR049458">
    <property type="entry name" value="EpsG-like"/>
</dbReference>
<feature type="transmembrane region" description="Helical" evidence="1">
    <location>
        <begin position="162"/>
        <end position="181"/>
    </location>
</feature>
<sequence>MAGDRVVFPYIFVFVVSSVLFGAGWMIERSNRGRMIAWLFYWIAICIVCILAGARDLSIGTDTGGYGAFLYKQAMLSNSFASFYAVVKASIWDVAPLFACFSFVIVKLFHSQFALLFAIQFAVIAPVFLAAHRHRSRAFGWIMLLYLLAFYIPGLNTMRQSVAMGFVLLFVVSLMDGRYVLAVVMEIVALFTHSSAAIGLLFAVVWFSFFKKNESGLLVFRSWSQVIMLLSFFVIAIILVCFREIALLLSGVSGIGRLFLYGTHTGDPLSSTGALFILCLVVGAIFIAASFTSEKRVHGAYLTYLVSLSIPFFLMSGVDVTIARMSEYCLLLFIPLIGLVLSTKPNMKSWTGLILIGGGCAFRFFICFVYLGFNQAIPYTSTLLGIS</sequence>
<feature type="transmembrane region" description="Helical" evidence="1">
    <location>
        <begin position="138"/>
        <end position="155"/>
    </location>
</feature>
<feature type="transmembrane region" description="Helical" evidence="1">
    <location>
        <begin position="353"/>
        <end position="373"/>
    </location>
</feature>
<keyword evidence="1" id="KW-0472">Membrane</keyword>
<dbReference type="RefSeq" id="WP_161154969.1">
    <property type="nucleotide sequence ID" value="NZ_WWSY01000001.1"/>
</dbReference>
<evidence type="ECO:0000256" key="1">
    <source>
        <dbReference type="SAM" id="Phobius"/>
    </source>
</evidence>
<feature type="transmembrane region" description="Helical" evidence="1">
    <location>
        <begin position="227"/>
        <end position="249"/>
    </location>
</feature>
<feature type="transmembrane region" description="Helical" evidence="1">
    <location>
        <begin position="39"/>
        <end position="61"/>
    </location>
</feature>
<gene>
    <name evidence="2" type="ORF">GT635_03935</name>
</gene>
<comment type="caution">
    <text evidence="2">The sequence shown here is derived from an EMBL/GenBank/DDBJ whole genome shotgun (WGS) entry which is preliminary data.</text>
</comment>
<feature type="transmembrane region" description="Helical" evidence="1">
    <location>
        <begin position="299"/>
        <end position="316"/>
    </location>
</feature>
<proteinExistence type="predicted"/>
<dbReference type="Pfam" id="PF14897">
    <property type="entry name" value="EpsG"/>
    <property type="match status" value="1"/>
</dbReference>
<organism evidence="2 3">
    <name type="scientific">Collinsella aerofaciens</name>
    <dbReference type="NCBI Taxonomy" id="74426"/>
    <lineage>
        <taxon>Bacteria</taxon>
        <taxon>Bacillati</taxon>
        <taxon>Actinomycetota</taxon>
        <taxon>Coriobacteriia</taxon>
        <taxon>Coriobacteriales</taxon>
        <taxon>Coriobacteriaceae</taxon>
        <taxon>Collinsella</taxon>
    </lineage>
</organism>
<evidence type="ECO:0000313" key="2">
    <source>
        <dbReference type="EMBL" id="MZJ85614.1"/>
    </source>
</evidence>
<feature type="transmembrane region" description="Helical" evidence="1">
    <location>
        <begin position="269"/>
        <end position="292"/>
    </location>
</feature>
<evidence type="ECO:0008006" key="4">
    <source>
        <dbReference type="Google" id="ProtNLM"/>
    </source>
</evidence>